<gene>
    <name evidence="1" type="ordered locus">Bcep18194_B2637</name>
</gene>
<reference evidence="1" key="1">
    <citation type="submission" date="2005-10" db="EMBL/GenBank/DDBJ databases">
        <title>Complete sequence of chromosome 2 of Burkholderia sp. 383.</title>
        <authorList>
            <consortium name="US DOE Joint Genome Institute"/>
            <person name="Copeland A."/>
            <person name="Lucas S."/>
            <person name="Lapidus A."/>
            <person name="Barry K."/>
            <person name="Detter J.C."/>
            <person name="Glavina T."/>
            <person name="Hammon N."/>
            <person name="Israni S."/>
            <person name="Pitluck S."/>
            <person name="Chain P."/>
            <person name="Malfatti S."/>
            <person name="Shin M."/>
            <person name="Vergez L."/>
            <person name="Schmutz J."/>
            <person name="Larimer F."/>
            <person name="Land M."/>
            <person name="Kyrpides N."/>
            <person name="Lykidis A."/>
            <person name="Richardson P."/>
        </authorList>
    </citation>
    <scope>NUCLEOTIDE SEQUENCE [LARGE SCALE GENOMIC DNA]</scope>
    <source>
        <strain evidence="1">383</strain>
    </source>
</reference>
<protein>
    <submittedName>
        <fullName evidence="1">Uncharacterized protein</fullName>
    </submittedName>
</protein>
<dbReference type="Proteomes" id="UP000002705">
    <property type="component" value="Chromosome 2"/>
</dbReference>
<proteinExistence type="predicted"/>
<dbReference type="PATRIC" id="fig|482957.22.peg.6434"/>
<name>Q391W8_BURL3</name>
<dbReference type="HOGENOM" id="CLU_2551770_0_0_4"/>
<dbReference type="EMBL" id="CP000152">
    <property type="protein sequence ID" value="ABB12748.1"/>
    <property type="molecule type" value="Genomic_DNA"/>
</dbReference>
<dbReference type="AlphaFoldDB" id="Q391W8"/>
<keyword evidence="2" id="KW-1185">Reference proteome</keyword>
<accession>Q391W8</accession>
<evidence type="ECO:0000313" key="2">
    <source>
        <dbReference type="Proteomes" id="UP000002705"/>
    </source>
</evidence>
<sequence length="82" mass="9090">MKGPIGLSVANHCIEGFKSSDHSCDIFLIFIKIALKSNNYDGMFRPGRMDFIDLSFNRARKWRADSAAPNKAAAVSAIKRSL</sequence>
<organism evidence="1 2">
    <name type="scientific">Burkholderia lata (strain ATCC 17760 / DSM 23089 / LMG 22485 / NCIMB 9086 / R18194 / 383)</name>
    <dbReference type="NCBI Taxonomy" id="482957"/>
    <lineage>
        <taxon>Bacteria</taxon>
        <taxon>Pseudomonadati</taxon>
        <taxon>Pseudomonadota</taxon>
        <taxon>Betaproteobacteria</taxon>
        <taxon>Burkholderiales</taxon>
        <taxon>Burkholderiaceae</taxon>
        <taxon>Burkholderia</taxon>
        <taxon>Burkholderia cepacia complex</taxon>
    </lineage>
</organism>
<dbReference type="KEGG" id="bur:Bcep18194_B2637"/>
<evidence type="ECO:0000313" key="1">
    <source>
        <dbReference type="EMBL" id="ABB12748.1"/>
    </source>
</evidence>